<proteinExistence type="inferred from homology"/>
<feature type="non-terminal residue" evidence="6">
    <location>
        <position position="271"/>
    </location>
</feature>
<reference evidence="6" key="1">
    <citation type="journal article" date="2014" name="Front. Microbiol.">
        <title>High frequency of phylogenetically diverse reductive dehalogenase-homologous genes in deep subseafloor sedimentary metagenomes.</title>
        <authorList>
            <person name="Kawai M."/>
            <person name="Futagami T."/>
            <person name="Toyoda A."/>
            <person name="Takaki Y."/>
            <person name="Nishi S."/>
            <person name="Hori S."/>
            <person name="Arai W."/>
            <person name="Tsubouchi T."/>
            <person name="Morono Y."/>
            <person name="Uchiyama I."/>
            <person name="Ito T."/>
            <person name="Fujiyama A."/>
            <person name="Inagaki F."/>
            <person name="Takami H."/>
        </authorList>
    </citation>
    <scope>NUCLEOTIDE SEQUENCE</scope>
    <source>
        <strain evidence="6">Expedition CK06-06</strain>
    </source>
</reference>
<dbReference type="PANTHER" id="PTHR43600:SF2">
    <property type="entry name" value="F420-NON-REDUCING HYDROGENASE VHU SUBUNIT A"/>
    <property type="match status" value="1"/>
</dbReference>
<evidence type="ECO:0000313" key="6">
    <source>
        <dbReference type="EMBL" id="GAH29332.1"/>
    </source>
</evidence>
<evidence type="ECO:0008006" key="7">
    <source>
        <dbReference type="Google" id="ProtNLM"/>
    </source>
</evidence>
<dbReference type="EMBL" id="BARU01002533">
    <property type="protein sequence ID" value="GAH29332.1"/>
    <property type="molecule type" value="Genomic_DNA"/>
</dbReference>
<comment type="similarity">
    <text evidence="2">Belongs to the [NiFe]/[NiFeSe] hydrogenase large subunit family.</text>
</comment>
<dbReference type="Pfam" id="PF00374">
    <property type="entry name" value="NiFeSe_Hases"/>
    <property type="match status" value="1"/>
</dbReference>
<dbReference type="InterPro" id="IPR001501">
    <property type="entry name" value="Ni-dep_hyd_lsu"/>
</dbReference>
<evidence type="ECO:0000256" key="5">
    <source>
        <dbReference type="ARBA" id="ARBA00023002"/>
    </source>
</evidence>
<evidence type="ECO:0000256" key="4">
    <source>
        <dbReference type="ARBA" id="ARBA00022723"/>
    </source>
</evidence>
<keyword evidence="5" id="KW-0560">Oxidoreductase</keyword>
<evidence type="ECO:0000256" key="3">
    <source>
        <dbReference type="ARBA" id="ARBA00022596"/>
    </source>
</evidence>
<evidence type="ECO:0000256" key="2">
    <source>
        <dbReference type="ARBA" id="ARBA00009292"/>
    </source>
</evidence>
<keyword evidence="4" id="KW-0479">Metal-binding</keyword>
<dbReference type="InterPro" id="IPR029014">
    <property type="entry name" value="NiFe-Hase_large"/>
</dbReference>
<gene>
    <name evidence="6" type="ORF">S03H2_05935</name>
</gene>
<organism evidence="6">
    <name type="scientific">marine sediment metagenome</name>
    <dbReference type="NCBI Taxonomy" id="412755"/>
    <lineage>
        <taxon>unclassified sequences</taxon>
        <taxon>metagenomes</taxon>
        <taxon>ecological metagenomes</taxon>
    </lineage>
</organism>
<dbReference type="SUPFAM" id="SSF56762">
    <property type="entry name" value="HydB/Nqo4-like"/>
    <property type="match status" value="1"/>
</dbReference>
<name>X1E9N9_9ZZZZ</name>
<dbReference type="AlphaFoldDB" id="X1E9N9"/>
<evidence type="ECO:0000256" key="1">
    <source>
        <dbReference type="ARBA" id="ARBA00001967"/>
    </source>
</evidence>
<dbReference type="GO" id="GO:0008901">
    <property type="term" value="F:ferredoxin hydrogenase activity"/>
    <property type="evidence" value="ECO:0007669"/>
    <property type="project" value="InterPro"/>
</dbReference>
<dbReference type="Gene3D" id="1.10.645.10">
    <property type="entry name" value="Cytochrome-c3 Hydrogenase, chain B"/>
    <property type="match status" value="1"/>
</dbReference>
<dbReference type="InterPro" id="IPR018194">
    <property type="entry name" value="Ni-dep_hyd_lsu_Ni_BS"/>
</dbReference>
<dbReference type="GO" id="GO:0016151">
    <property type="term" value="F:nickel cation binding"/>
    <property type="evidence" value="ECO:0007669"/>
    <property type="project" value="InterPro"/>
</dbReference>
<sequence length="271" mass="30407">MLKNKEYVDLVVGDIYKHRTYYMGLVDENNKVNFYDGKIRVVDPNGKEFAKFKPQEYLDHIREHVEPWTYVRFSYLKNVGWKGFVDGKDSGVFRVAPLARLNVSDGMATPLAQEAYEKMYEVLGGKPVHSTLAFHWARLVEALYASERVLELARDPELTSPDIVNLPTETPKEGIGVVEAPRGTLIHHYQTDDRGILTGVNLIVATQNNSAAINMSIEKAAKSLIKNGEVPDGILNMVEMAFRAYDPCMACATHSLPGRMPLEVNVYDSKG</sequence>
<protein>
    <recommendedName>
        <fullName evidence="7">Ni/Fe hydrogenase subunit alpha</fullName>
    </recommendedName>
</protein>
<comment type="cofactor">
    <cofactor evidence="1">
        <name>Ni(2+)</name>
        <dbReference type="ChEBI" id="CHEBI:49786"/>
    </cofactor>
</comment>
<dbReference type="PROSITE" id="PS00508">
    <property type="entry name" value="NI_HGENASE_L_2"/>
    <property type="match status" value="1"/>
</dbReference>
<keyword evidence="3" id="KW-0533">Nickel</keyword>
<dbReference type="PANTHER" id="PTHR43600">
    <property type="entry name" value="COENZYME F420 HYDROGENASE, SUBUNIT ALPHA"/>
    <property type="match status" value="1"/>
</dbReference>
<comment type="caution">
    <text evidence="6">The sequence shown here is derived from an EMBL/GenBank/DDBJ whole genome shotgun (WGS) entry which is preliminary data.</text>
</comment>
<accession>X1E9N9</accession>